<dbReference type="GO" id="GO:0036228">
    <property type="term" value="P:protein localization to nuclear inner membrane"/>
    <property type="evidence" value="ECO:0007669"/>
    <property type="project" value="TreeGrafter"/>
</dbReference>
<dbReference type="EMBL" id="SGPJ01000229">
    <property type="protein sequence ID" value="THG96510.1"/>
    <property type="molecule type" value="Genomic_DNA"/>
</dbReference>
<feature type="domain" description="Nucleoporin Nup54 alpha-helical" evidence="8">
    <location>
        <begin position="420"/>
        <end position="561"/>
    </location>
</feature>
<feature type="compositionally biased region" description="Gly residues" evidence="7">
    <location>
        <begin position="1"/>
        <end position="11"/>
    </location>
</feature>
<feature type="compositionally biased region" description="Gly residues" evidence="7">
    <location>
        <begin position="76"/>
        <end position="94"/>
    </location>
</feature>
<dbReference type="Gene3D" id="1.20.5.170">
    <property type="match status" value="1"/>
</dbReference>
<feature type="compositionally biased region" description="Polar residues" evidence="7">
    <location>
        <begin position="141"/>
        <end position="152"/>
    </location>
</feature>
<keyword evidence="5" id="KW-0853">WD repeat</keyword>
<evidence type="ECO:0000259" key="8">
    <source>
        <dbReference type="Pfam" id="PF13874"/>
    </source>
</evidence>
<dbReference type="InterPro" id="IPR015943">
    <property type="entry name" value="WD40/YVTN_repeat-like_dom_sf"/>
</dbReference>
<dbReference type="AlphaFoldDB" id="A0A4S4KFE9"/>
<evidence type="ECO:0000256" key="3">
    <source>
        <dbReference type="ARBA" id="ARBA00023132"/>
    </source>
</evidence>
<keyword evidence="4" id="KW-0539">Nucleus</keyword>
<protein>
    <recommendedName>
        <fullName evidence="8">Nucleoporin Nup54 alpha-helical domain-containing protein</fullName>
    </recommendedName>
</protein>
<feature type="compositionally biased region" description="Polar residues" evidence="7">
    <location>
        <begin position="12"/>
        <end position="23"/>
    </location>
</feature>
<sequence length="804" mass="84194">MSAFGSFGGNQGTNAFGSFGNTIQQPQQQPQQQQQPSGNLFGGFGSTPTAGGATNQQNAGGGSLFGASTTTQNAGNTGGGLFGGGQTQAGGGLFGNTSTTTQQPNGGLFGNSSNNQQQPGGGLFGSTQQIQQPTGGLFGNTGPTNATNTSGTPSGGLFGGAAPAQNPPGGGLFGSTNAGATGGGGLFGSTAGSSTNAGGGLFGSTSNNANTNAGGGLFGNASNTNTNTGGGLFGSTTNTSNNTGGGLFGNTGNTSNTGAGGGLFGNTSTNATGNGLFANPSASNTGTGNYGGNWGSGNTGGGMFGNTQTQKPIGSLTGQPAQQQGSLFASSSQPAGAQNGGFFGGSALLGSTTNNLFASKASTIPNQQQPDPQSQFAGLVHRIETVKQAWDPNSPQCRFQHYFYNLVDPAQVHLYGRPANATNDALWQKAQRENPDPSCLVPVLANGLDDLQQRVDAQTKQAADHQERLKELKTRIEGLSQRHQLSNTSRLRIASALQTQLTHRVLRVVQHLHLLIPALRSSSIRPEEETLRAALEDLDEEIRRPGGIGKMRGKLNELWALVDAVRAARERDRQDGQVEWAVVDEDGLSQIAQILAEEQAGLAHVTKILQRDIKDLSVIQVSFVDPIIDFHRPLNDLFCNLPPSFIMRVRTLEIRWHDSKPISTCDFQPVPFKKARPTQDKNFVGQSYKLATGGEDNHVRLWLVHPNIMPQSVLEGAGAETTTPRPSRVEYLATLSRHSAAVNVVRFSPNGELIASAGDDGMIIIWAPTASPHATTYGSDLSPEDIQYEKEHWKPRTTFRWEPK</sequence>
<dbReference type="PANTHER" id="PTHR13000:SF0">
    <property type="entry name" value="NUCLEOPORIN P54"/>
    <property type="match status" value="1"/>
</dbReference>
<dbReference type="GO" id="GO:0006999">
    <property type="term" value="P:nuclear pore organization"/>
    <property type="evidence" value="ECO:0007669"/>
    <property type="project" value="TreeGrafter"/>
</dbReference>
<dbReference type="GO" id="GO:0017056">
    <property type="term" value="F:structural constituent of nuclear pore"/>
    <property type="evidence" value="ECO:0007669"/>
    <property type="project" value="TreeGrafter"/>
</dbReference>
<name>A0A4S4KFE9_9APHY</name>
<feature type="coiled-coil region" evidence="6">
    <location>
        <begin position="448"/>
        <end position="482"/>
    </location>
</feature>
<dbReference type="PROSITE" id="PS50082">
    <property type="entry name" value="WD_REPEATS_2"/>
    <property type="match status" value="1"/>
</dbReference>
<keyword evidence="2" id="KW-0813">Transport</keyword>
<keyword evidence="3" id="KW-0653">Protein transport</keyword>
<keyword evidence="3" id="KW-0509">mRNA transport</keyword>
<evidence type="ECO:0000313" key="10">
    <source>
        <dbReference type="Proteomes" id="UP000309038"/>
    </source>
</evidence>
<feature type="region of interest" description="Disordered" evidence="7">
    <location>
        <begin position="288"/>
        <end position="334"/>
    </location>
</feature>
<organism evidence="9 10">
    <name type="scientific">Hermanssonia centrifuga</name>
    <dbReference type="NCBI Taxonomy" id="98765"/>
    <lineage>
        <taxon>Eukaryota</taxon>
        <taxon>Fungi</taxon>
        <taxon>Dikarya</taxon>
        <taxon>Basidiomycota</taxon>
        <taxon>Agaricomycotina</taxon>
        <taxon>Agaricomycetes</taxon>
        <taxon>Polyporales</taxon>
        <taxon>Meruliaceae</taxon>
        <taxon>Hermanssonia</taxon>
    </lineage>
</organism>
<reference evidence="9 10" key="1">
    <citation type="submission" date="2019-02" db="EMBL/GenBank/DDBJ databases">
        <title>Genome sequencing of the rare red list fungi Phlebia centrifuga.</title>
        <authorList>
            <person name="Buettner E."/>
            <person name="Kellner H."/>
        </authorList>
    </citation>
    <scope>NUCLEOTIDE SEQUENCE [LARGE SCALE GENOMIC DNA]</scope>
    <source>
        <strain evidence="9 10">DSM 108282</strain>
    </source>
</reference>
<evidence type="ECO:0000256" key="7">
    <source>
        <dbReference type="SAM" id="MobiDB-lite"/>
    </source>
</evidence>
<keyword evidence="3" id="KW-0906">Nuclear pore complex</keyword>
<dbReference type="GO" id="GO:0044613">
    <property type="term" value="C:nuclear pore central transport channel"/>
    <property type="evidence" value="ECO:0007669"/>
    <property type="project" value="TreeGrafter"/>
</dbReference>
<dbReference type="Gene3D" id="2.130.10.10">
    <property type="entry name" value="YVTN repeat-like/Quinoprotein amine dehydrogenase"/>
    <property type="match status" value="1"/>
</dbReference>
<dbReference type="InterPro" id="IPR025712">
    <property type="entry name" value="Nup54_alpha-helical_dom"/>
</dbReference>
<gene>
    <name evidence="9" type="ORF">EW026_g5328</name>
</gene>
<dbReference type="Proteomes" id="UP000309038">
    <property type="component" value="Unassembled WGS sequence"/>
</dbReference>
<comment type="caution">
    <text evidence="9">The sequence shown here is derived from an EMBL/GenBank/DDBJ whole genome shotgun (WGS) entry which is preliminary data.</text>
</comment>
<dbReference type="Pfam" id="PF13874">
    <property type="entry name" value="Nup54"/>
    <property type="match status" value="1"/>
</dbReference>
<feature type="compositionally biased region" description="Low complexity" evidence="7">
    <location>
        <begin position="24"/>
        <end position="36"/>
    </location>
</feature>
<dbReference type="Pfam" id="PF13634">
    <property type="entry name" value="Nucleoporin_FG"/>
    <property type="match status" value="3"/>
</dbReference>
<feature type="compositionally biased region" description="Polar residues" evidence="7">
    <location>
        <begin position="125"/>
        <end position="134"/>
    </location>
</feature>
<dbReference type="InterPro" id="IPR036322">
    <property type="entry name" value="WD40_repeat_dom_sf"/>
</dbReference>
<feature type="compositionally biased region" description="Low complexity" evidence="7">
    <location>
        <begin position="66"/>
        <end position="75"/>
    </location>
</feature>
<dbReference type="InterPro" id="IPR001680">
    <property type="entry name" value="WD40_rpt"/>
</dbReference>
<evidence type="ECO:0000256" key="1">
    <source>
        <dbReference type="ARBA" id="ARBA00004567"/>
    </source>
</evidence>
<dbReference type="PROSITE" id="PS50294">
    <property type="entry name" value="WD_REPEATS_REGION"/>
    <property type="match status" value="1"/>
</dbReference>
<dbReference type="GO" id="GO:0006607">
    <property type="term" value="P:NLS-bearing protein import into nucleus"/>
    <property type="evidence" value="ECO:0007669"/>
    <property type="project" value="TreeGrafter"/>
</dbReference>
<evidence type="ECO:0000256" key="2">
    <source>
        <dbReference type="ARBA" id="ARBA00022448"/>
    </source>
</evidence>
<evidence type="ECO:0000313" key="9">
    <source>
        <dbReference type="EMBL" id="THG96510.1"/>
    </source>
</evidence>
<keyword evidence="3" id="KW-0811">Translocation</keyword>
<feature type="region of interest" description="Disordered" evidence="7">
    <location>
        <begin position="1"/>
        <end position="177"/>
    </location>
</feature>
<proteinExistence type="predicted"/>
<keyword evidence="10" id="KW-1185">Reference proteome</keyword>
<dbReference type="InterPro" id="IPR025574">
    <property type="entry name" value="Nucleoporin_FG_rpt"/>
</dbReference>
<feature type="compositionally biased region" description="Polar residues" evidence="7">
    <location>
        <begin position="310"/>
        <end position="334"/>
    </location>
</feature>
<comment type="subcellular location">
    <subcellularLocation>
        <location evidence="1">Nucleus</location>
        <location evidence="1">Nuclear pore complex</location>
    </subcellularLocation>
</comment>
<keyword evidence="6" id="KW-0175">Coiled coil</keyword>
<evidence type="ECO:0000256" key="6">
    <source>
        <dbReference type="SAM" id="Coils"/>
    </source>
</evidence>
<accession>A0A4S4KFE9</accession>
<dbReference type="Pfam" id="PF00400">
    <property type="entry name" value="WD40"/>
    <property type="match status" value="1"/>
</dbReference>
<dbReference type="SMART" id="SM00320">
    <property type="entry name" value="WD40"/>
    <property type="match status" value="2"/>
</dbReference>
<dbReference type="PANTHER" id="PTHR13000">
    <property type="entry name" value="NUCLEOPORIN P54"/>
    <property type="match status" value="1"/>
</dbReference>
<feature type="compositionally biased region" description="Gly residues" evidence="7">
    <location>
        <begin position="288"/>
        <end position="304"/>
    </location>
</feature>
<dbReference type="InterPro" id="IPR024864">
    <property type="entry name" value="Nup54/Nup57/Nup44"/>
</dbReference>
<feature type="repeat" description="WD" evidence="5">
    <location>
        <begin position="735"/>
        <end position="766"/>
    </location>
</feature>
<dbReference type="SUPFAM" id="SSF50978">
    <property type="entry name" value="WD40 repeat-like"/>
    <property type="match status" value="1"/>
</dbReference>
<evidence type="ECO:0000256" key="4">
    <source>
        <dbReference type="ARBA" id="ARBA00023242"/>
    </source>
</evidence>
<feature type="compositionally biased region" description="Polar residues" evidence="7">
    <location>
        <begin position="96"/>
        <end position="118"/>
    </location>
</feature>
<evidence type="ECO:0000256" key="5">
    <source>
        <dbReference type="PROSITE-ProRule" id="PRU00221"/>
    </source>
</evidence>
<feature type="compositionally biased region" description="Low complexity" evidence="7">
    <location>
        <begin position="49"/>
        <end position="58"/>
    </location>
</feature>